<sequence>GSVVNGFESMLLCSVLPLQPVRGGRVGGKPSGPMERAFFMSGSIECGLLSGSLDATADSDSCRKGNRVPFSALLGGVYVKKKRRKKGISGIKKAFYWNFFEKKRLWVVLERSFFSGRKDISAAVDCTHDSDVGSESNVQWALDKAGEDRLHMVVLEEHGWLFVGIYDGFNGPVAPEFLMSNLYKVMYKELEGLFWDSENTSNPAKVNSSSKSEVIAENLSIPDSNPAPKATIWGTGGVEQGETEENPEDGLDLSGSNRFAFSVDDAFSVNNAGSTVIEGCYCCQN</sequence>
<organism evidence="2 3">
    <name type="scientific">Datura stramonium</name>
    <name type="common">Jimsonweed</name>
    <name type="synonym">Common thornapple</name>
    <dbReference type="NCBI Taxonomy" id="4076"/>
    <lineage>
        <taxon>Eukaryota</taxon>
        <taxon>Viridiplantae</taxon>
        <taxon>Streptophyta</taxon>
        <taxon>Embryophyta</taxon>
        <taxon>Tracheophyta</taxon>
        <taxon>Spermatophyta</taxon>
        <taxon>Magnoliopsida</taxon>
        <taxon>eudicotyledons</taxon>
        <taxon>Gunneridae</taxon>
        <taxon>Pentapetalae</taxon>
        <taxon>asterids</taxon>
        <taxon>lamiids</taxon>
        <taxon>Solanales</taxon>
        <taxon>Solanaceae</taxon>
        <taxon>Solanoideae</taxon>
        <taxon>Datureae</taxon>
        <taxon>Datura</taxon>
    </lineage>
</organism>
<reference evidence="2 3" key="1">
    <citation type="journal article" date="2021" name="BMC Genomics">
        <title>Datura genome reveals duplications of psychoactive alkaloid biosynthetic genes and high mutation rate following tissue culture.</title>
        <authorList>
            <person name="Rajewski A."/>
            <person name="Carter-House D."/>
            <person name="Stajich J."/>
            <person name="Litt A."/>
        </authorList>
    </citation>
    <scope>NUCLEOTIDE SEQUENCE [LARGE SCALE GENOMIC DNA]</scope>
    <source>
        <strain evidence="2">AR-01</strain>
    </source>
</reference>
<evidence type="ECO:0000313" key="2">
    <source>
        <dbReference type="EMBL" id="MCD9641301.1"/>
    </source>
</evidence>
<dbReference type="Proteomes" id="UP000823775">
    <property type="component" value="Unassembled WGS sequence"/>
</dbReference>
<evidence type="ECO:0000256" key="1">
    <source>
        <dbReference type="SAM" id="MobiDB-lite"/>
    </source>
</evidence>
<evidence type="ECO:0000313" key="3">
    <source>
        <dbReference type="Proteomes" id="UP000823775"/>
    </source>
</evidence>
<accession>A0ABS8V401</accession>
<gene>
    <name evidence="2" type="ORF">HAX54_027408</name>
</gene>
<evidence type="ECO:0008006" key="4">
    <source>
        <dbReference type="Google" id="ProtNLM"/>
    </source>
</evidence>
<protein>
    <recommendedName>
        <fullName evidence="4">PPM-type phosphatase domain-containing protein</fullName>
    </recommendedName>
</protein>
<proteinExistence type="predicted"/>
<feature type="non-terminal residue" evidence="2">
    <location>
        <position position="1"/>
    </location>
</feature>
<dbReference type="Gene3D" id="3.60.40.10">
    <property type="entry name" value="PPM-type phosphatase domain"/>
    <property type="match status" value="1"/>
</dbReference>
<feature type="region of interest" description="Disordered" evidence="1">
    <location>
        <begin position="219"/>
        <end position="253"/>
    </location>
</feature>
<dbReference type="SUPFAM" id="SSF81606">
    <property type="entry name" value="PP2C-like"/>
    <property type="match status" value="1"/>
</dbReference>
<comment type="caution">
    <text evidence="2">The sequence shown here is derived from an EMBL/GenBank/DDBJ whole genome shotgun (WGS) entry which is preliminary data.</text>
</comment>
<feature type="compositionally biased region" description="Acidic residues" evidence="1">
    <location>
        <begin position="241"/>
        <end position="251"/>
    </location>
</feature>
<keyword evidence="3" id="KW-1185">Reference proteome</keyword>
<name>A0ABS8V401_DATST</name>
<dbReference type="InterPro" id="IPR036457">
    <property type="entry name" value="PPM-type-like_dom_sf"/>
</dbReference>
<dbReference type="EMBL" id="JACEIK010003324">
    <property type="protein sequence ID" value="MCD9641301.1"/>
    <property type="molecule type" value="Genomic_DNA"/>
</dbReference>